<dbReference type="PANTHER" id="PTHR24028:SF349">
    <property type="entry name" value="PROTOCADHERIN GAMMA-C5"/>
    <property type="match status" value="1"/>
</dbReference>
<feature type="domain" description="Cadherin" evidence="16">
    <location>
        <begin position="501"/>
        <end position="599"/>
    </location>
</feature>
<dbReference type="InterPro" id="IPR002126">
    <property type="entry name" value="Cadherin-like_dom"/>
</dbReference>
<feature type="region of interest" description="Disordered" evidence="14">
    <location>
        <begin position="1438"/>
        <end position="1459"/>
    </location>
</feature>
<dbReference type="FunFam" id="2.60.40.60:FF:000006">
    <property type="entry name" value="Protocadherin alpha 2"/>
    <property type="match status" value="2"/>
</dbReference>
<evidence type="ECO:0000259" key="16">
    <source>
        <dbReference type="PROSITE" id="PS50268"/>
    </source>
</evidence>
<feature type="domain" description="Cadherin" evidence="16">
    <location>
        <begin position="1675"/>
        <end position="1782"/>
    </location>
</feature>
<feature type="domain" description="Cadherin" evidence="16">
    <location>
        <begin position="1783"/>
        <end position="1887"/>
    </location>
</feature>
<dbReference type="FunFam" id="2.60.40.60:FF:000018">
    <property type="entry name" value="Protocadherin gamma c3"/>
    <property type="match status" value="2"/>
</dbReference>
<evidence type="ECO:0000256" key="7">
    <source>
        <dbReference type="ARBA" id="ARBA00022837"/>
    </source>
</evidence>
<dbReference type="PROSITE" id="PS00232">
    <property type="entry name" value="CADHERIN_1"/>
    <property type="match status" value="7"/>
</dbReference>
<dbReference type="InterPro" id="IPR020894">
    <property type="entry name" value="Cadherin_CS"/>
</dbReference>
<dbReference type="FunFam" id="2.60.40.60:FF:000129">
    <property type="entry name" value="protocadherin alpha-C2 isoform X1"/>
    <property type="match status" value="1"/>
</dbReference>
<evidence type="ECO:0000256" key="3">
    <source>
        <dbReference type="ARBA" id="ARBA00022475"/>
    </source>
</evidence>
<evidence type="ECO:0000256" key="4">
    <source>
        <dbReference type="ARBA" id="ARBA00022692"/>
    </source>
</evidence>
<dbReference type="FunFam" id="2.60.40.60:FF:000002">
    <property type="entry name" value="Protocadherin alpha 2"/>
    <property type="match status" value="3"/>
</dbReference>
<dbReference type="Pfam" id="PF08266">
    <property type="entry name" value="Cadherin_2"/>
    <property type="match status" value="3"/>
</dbReference>
<feature type="domain" description="Cadherin" evidence="16">
    <location>
        <begin position="378"/>
        <end position="487"/>
    </location>
</feature>
<evidence type="ECO:0000256" key="2">
    <source>
        <dbReference type="ARBA" id="ARBA00004251"/>
    </source>
</evidence>
<feature type="region of interest" description="Disordered" evidence="14">
    <location>
        <begin position="1"/>
        <end position="30"/>
    </location>
</feature>
<evidence type="ECO:0000256" key="12">
    <source>
        <dbReference type="ARBA" id="ARBA00074462"/>
    </source>
</evidence>
<evidence type="ECO:0000256" key="15">
    <source>
        <dbReference type="SAM" id="Phobius"/>
    </source>
</evidence>
<dbReference type="InterPro" id="IPR032455">
    <property type="entry name" value="Cadherin_C"/>
</dbReference>
<comment type="function">
    <text evidence="1">Potential calcium-dependent cell-adhesion protein. May be involved in the establishment and maintenance of specific neuronal connections in the brain.</text>
</comment>
<feature type="domain" description="Cadherin" evidence="16">
    <location>
        <begin position="1566"/>
        <end position="1674"/>
    </location>
</feature>
<feature type="transmembrane region" description="Helical" evidence="15">
    <location>
        <begin position="612"/>
        <end position="636"/>
    </location>
</feature>
<dbReference type="InterPro" id="IPR013164">
    <property type="entry name" value="Cadherin_N"/>
</dbReference>
<evidence type="ECO:0000256" key="1">
    <source>
        <dbReference type="ARBA" id="ARBA00003436"/>
    </source>
</evidence>
<feature type="domain" description="Cadherin" evidence="16">
    <location>
        <begin position="3"/>
        <end position="128"/>
    </location>
</feature>
<keyword evidence="9 15" id="KW-1133">Transmembrane helix</keyword>
<evidence type="ECO:0000256" key="5">
    <source>
        <dbReference type="ARBA" id="ARBA00022729"/>
    </source>
</evidence>
<keyword evidence="8" id="KW-0130">Cell adhesion</keyword>
<accession>M7C4F4</accession>
<evidence type="ECO:0000256" key="9">
    <source>
        <dbReference type="ARBA" id="ARBA00022989"/>
    </source>
</evidence>
<comment type="subcellular location">
    <subcellularLocation>
        <location evidence="2">Cell membrane</location>
        <topology evidence="2">Single-pass type I membrane protein</topology>
    </subcellularLocation>
</comment>
<dbReference type="FunFam" id="2.60.40.60:FF:000001">
    <property type="entry name" value="Protocadherin alpha 2"/>
    <property type="match status" value="3"/>
</dbReference>
<keyword evidence="10 15" id="KW-0472">Membrane</keyword>
<feature type="domain" description="Cadherin" evidence="16">
    <location>
        <begin position="1087"/>
        <end position="1196"/>
    </location>
</feature>
<dbReference type="SUPFAM" id="SSF49313">
    <property type="entry name" value="Cadherin-like"/>
    <property type="match status" value="17"/>
</dbReference>
<feature type="domain" description="Cadherin" evidence="16">
    <location>
        <begin position="991"/>
        <end position="1086"/>
    </location>
</feature>
<dbReference type="SMART" id="SM00112">
    <property type="entry name" value="CA"/>
    <property type="match status" value="16"/>
</dbReference>
<feature type="compositionally biased region" description="Polar residues" evidence="14">
    <location>
        <begin position="20"/>
        <end position="30"/>
    </location>
</feature>
<feature type="domain" description="Cadherin" evidence="16">
    <location>
        <begin position="875"/>
        <end position="982"/>
    </location>
</feature>
<proteinExistence type="predicted"/>
<feature type="transmembrane region" description="Helical" evidence="15">
    <location>
        <begin position="1322"/>
        <end position="1344"/>
    </location>
</feature>
<dbReference type="FunFam" id="2.60.40.60:FF:000004">
    <property type="entry name" value="Protocadherin 1 gamma 2"/>
    <property type="match status" value="3"/>
</dbReference>
<name>M7C4F4_CHEMY</name>
<keyword evidence="6" id="KW-0677">Repeat</keyword>
<keyword evidence="11" id="KW-0325">Glycoprotein</keyword>
<evidence type="ECO:0000313" key="18">
    <source>
        <dbReference type="Proteomes" id="UP000031443"/>
    </source>
</evidence>
<protein>
    <recommendedName>
        <fullName evidence="12">Protocadherin gamma-C3</fullName>
    </recommendedName>
</protein>
<keyword evidence="7 13" id="KW-0106">Calcium</keyword>
<dbReference type="FunFam" id="2.60.40.60:FF:000185">
    <property type="entry name" value="Protocadherin 2 alpha c"/>
    <property type="match status" value="1"/>
</dbReference>
<dbReference type="InterPro" id="IPR050174">
    <property type="entry name" value="Protocadherin/Cadherin-CA"/>
</dbReference>
<keyword evidence="5" id="KW-0732">Signal</keyword>
<feature type="domain" description="Cadherin" evidence="16">
    <location>
        <begin position="2006"/>
        <end position="2124"/>
    </location>
</feature>
<keyword evidence="4 15" id="KW-0812">Transmembrane</keyword>
<evidence type="ECO:0000256" key="11">
    <source>
        <dbReference type="ARBA" id="ARBA00023180"/>
    </source>
</evidence>
<dbReference type="InterPro" id="IPR015919">
    <property type="entry name" value="Cadherin-like_sf"/>
</dbReference>
<evidence type="ECO:0000256" key="13">
    <source>
        <dbReference type="PROSITE-ProRule" id="PRU00043"/>
    </source>
</evidence>
<evidence type="ECO:0000256" key="6">
    <source>
        <dbReference type="ARBA" id="ARBA00022737"/>
    </source>
</evidence>
<reference evidence="18" key="1">
    <citation type="journal article" date="2013" name="Nat. Genet.">
        <title>The draft genomes of soft-shell turtle and green sea turtle yield insights into the development and evolution of the turtle-specific body plan.</title>
        <authorList>
            <person name="Wang Z."/>
            <person name="Pascual-Anaya J."/>
            <person name="Zadissa A."/>
            <person name="Li W."/>
            <person name="Niimura Y."/>
            <person name="Huang Z."/>
            <person name="Li C."/>
            <person name="White S."/>
            <person name="Xiong Z."/>
            <person name="Fang D."/>
            <person name="Wang B."/>
            <person name="Ming Y."/>
            <person name="Chen Y."/>
            <person name="Zheng Y."/>
            <person name="Kuraku S."/>
            <person name="Pignatelli M."/>
            <person name="Herrero J."/>
            <person name="Beal K."/>
            <person name="Nozawa M."/>
            <person name="Li Q."/>
            <person name="Wang J."/>
            <person name="Zhang H."/>
            <person name="Yu L."/>
            <person name="Shigenobu S."/>
            <person name="Wang J."/>
            <person name="Liu J."/>
            <person name="Flicek P."/>
            <person name="Searle S."/>
            <person name="Wang J."/>
            <person name="Kuratani S."/>
            <person name="Yin Y."/>
            <person name="Aken B."/>
            <person name="Zhang G."/>
            <person name="Irie N."/>
        </authorList>
    </citation>
    <scope>NUCLEOTIDE SEQUENCE [LARGE SCALE GENOMIC DNA]</scope>
</reference>
<feature type="domain" description="Cadherin" evidence="16">
    <location>
        <begin position="644"/>
        <end position="765"/>
    </location>
</feature>
<dbReference type="STRING" id="8469.M7C4F4"/>
<feature type="domain" description="Cadherin" evidence="16">
    <location>
        <begin position="766"/>
        <end position="874"/>
    </location>
</feature>
<feature type="transmembrane region" description="Helical" evidence="15">
    <location>
        <begin position="2124"/>
        <end position="2146"/>
    </location>
</feature>
<organism evidence="17 18">
    <name type="scientific">Chelonia mydas</name>
    <name type="common">Green sea-turtle</name>
    <name type="synonym">Chelonia agassizi</name>
    <dbReference type="NCBI Taxonomy" id="8469"/>
    <lineage>
        <taxon>Eukaryota</taxon>
        <taxon>Metazoa</taxon>
        <taxon>Chordata</taxon>
        <taxon>Craniata</taxon>
        <taxon>Vertebrata</taxon>
        <taxon>Euteleostomi</taxon>
        <taxon>Archelosauria</taxon>
        <taxon>Testudinata</taxon>
        <taxon>Testudines</taxon>
        <taxon>Cryptodira</taxon>
        <taxon>Durocryptodira</taxon>
        <taxon>Americhelydia</taxon>
        <taxon>Chelonioidea</taxon>
        <taxon>Cheloniidae</taxon>
        <taxon>Chelonia</taxon>
    </lineage>
</organism>
<evidence type="ECO:0000256" key="8">
    <source>
        <dbReference type="ARBA" id="ARBA00022889"/>
    </source>
</evidence>
<dbReference type="GO" id="GO:0005509">
    <property type="term" value="F:calcium ion binding"/>
    <property type="evidence" value="ECO:0007669"/>
    <property type="project" value="UniProtKB-UniRule"/>
</dbReference>
<feature type="domain" description="Cadherin" evidence="16">
    <location>
        <begin position="1459"/>
        <end position="1565"/>
    </location>
</feature>
<keyword evidence="18" id="KW-1185">Reference proteome</keyword>
<keyword evidence="3" id="KW-1003">Cell membrane</keyword>
<dbReference type="EMBL" id="KB528690">
    <property type="protein sequence ID" value="EMP35337.1"/>
    <property type="molecule type" value="Genomic_DNA"/>
</dbReference>
<dbReference type="eggNOG" id="KOG3594">
    <property type="taxonomic scope" value="Eukaryota"/>
</dbReference>
<dbReference type="CDD" id="cd11304">
    <property type="entry name" value="Cadherin_repeat"/>
    <property type="match status" value="16"/>
</dbReference>
<gene>
    <name evidence="17" type="ORF">UY3_07509</name>
</gene>
<dbReference type="PROSITE" id="PS50268">
    <property type="entry name" value="CADHERIN_2"/>
    <property type="match status" value="16"/>
</dbReference>
<feature type="domain" description="Cadherin" evidence="16">
    <location>
        <begin position="1888"/>
        <end position="1999"/>
    </location>
</feature>
<evidence type="ECO:0000313" key="17">
    <source>
        <dbReference type="EMBL" id="EMP35337.1"/>
    </source>
</evidence>
<dbReference type="GO" id="GO:0007156">
    <property type="term" value="P:homophilic cell adhesion via plasma membrane adhesion molecules"/>
    <property type="evidence" value="ECO:0007669"/>
    <property type="project" value="InterPro"/>
</dbReference>
<dbReference type="PANTHER" id="PTHR24028">
    <property type="entry name" value="CADHERIN-87A"/>
    <property type="match status" value="1"/>
</dbReference>
<dbReference type="Proteomes" id="UP000031443">
    <property type="component" value="Unassembled WGS sequence"/>
</dbReference>
<feature type="compositionally biased region" description="Polar residues" evidence="14">
    <location>
        <begin position="1438"/>
        <end position="1450"/>
    </location>
</feature>
<dbReference type="Pfam" id="PF00028">
    <property type="entry name" value="Cadherin"/>
    <property type="match status" value="13"/>
</dbReference>
<evidence type="ECO:0000256" key="14">
    <source>
        <dbReference type="SAM" id="MobiDB-lite"/>
    </source>
</evidence>
<sequence>MLVKENAGPGALGFPASMSHPDSGQNSLSSYSLVETQPQEAPICSDLGLDAARVASRQLQILPGLAQRHFRAEAQSGILLVEEWIDRERLCGSSPRCLLYLERLLANPLGSHRVEVEILDVNDNTPAFLTSLTRLEIAESSAPGARFPLEPAEDLDFGANSVSTYRLSPPGCFTLNVKNLGFLLNPELLRLSSIIEANYNPSVFDQPVYKVILLENAPEGTVVIKLNATDQDEGTNGEITYFFSSHARQKIRRLFSIQDRTGEVRVLGNVDYKDGTVYEVDVRAKDQGSSSMDAHCSVLVEITDVNYNAPRIRFTSFSAAVREDAPAGTAVALLSISDGDSKENGEVQLQLPADIPFQIVPSFRSHYSLVTRGLRDREEPAYQAEVPENNALGVSICSVSAFDPDLGQNSQLSYSILDSTVQGVPVSSYVYVGSENGTIYSSSSFDQEQIKQIAMQIQARDGGSPPLSTNVTVSIFILGQNDNAPLIIYPVAQKGFLAQQSVPFSSQAGHLVTKVTAVDVDSGRNAWLSYKLQQATDPSLFKVCPYTGEIRTTRALLEQDSPTQKIVLVVEDAGEAPMSTTTTVIMNIEQDPDRSSADFRRSNLEQDGLPHLTVYLIIALALISVLSAIACVFLAVKCLRNARARNSDTAWTTYLKGGNTLQIRYSVVEESELGTVVGNVAQDLGLKVADLLGRRLRLGSAESRRYFAVSLASGTLLVNEKIDRESLCGASAGCVLPVQVVIETPLELFRLEVEILDLNDNSPSFPIAQRTVRIAESATVAARFPLESAQDPDVGTNTVSSYQLSPSPYFSLDVKKLKDGKLFPELVLEQALDREDKREHHLVLTAIDGGNPARSGTAQITVVVVDINDNAPVFDQSVYKVSLPENTPVGTLLIQLNATDPDEGPSGEVQYSFAVHTSDSVRKLFDLDPPTGAVRVQGAVDFEEAGFYEIHLRARDRGVPEMEGHCVLQVEVEDVNDNSPEVLLTSLVNPVPENTPLETVVGLFNVRDRDSGANGEVSLGIASNLPFKIKSFENHYALITRDKLDRESVSQYTIELTARDAGSPSLTTETTILLNISDVNDNPPSFSQTSYNAFLSENSPPGSLLCTVSASDPDEGENSRLTYSIAGSEIEDAPASSFVHINPDNGNVYAQRTFDFELLQVLQIPVAVQDSGSPPHSSNVTVYVFILDQNDNAPVILHPVTGRPVAAPQRIPQSVPAGYLVTKVTAVDADSGHNAWLSYQLLPQSTDPSLFRVAPYTGEIRTARGFQDTDLAAQKIVVLVKDNGDPALSCTVTLMVSLEDKASEENSKSRDFLTNPKEKPDLTLYLIIALVAVSMVSLVTFIVLSAKCLRKRDRHSCCCLSNSPSRDIFKHSSPKLQLNTDGTLKYMEVTLRPTDSQSQCYRTCFSPGSDRSDFTFMRPMSCPPPSALAMETDTFLSGTNTSNESGQVPKTMNERDKHSSAQIRYAIPEELTRGAFVGNIAKDLGTDVAKLAAANLQVLSDSDSQYFSVNVNTGIIVVNDRIDRERLCGQNLRCFLHLKLAIENPVEFYRIEVEILDINDNPPAFPSSEITLQIYELASLGARFPIHQAQDLDVGSNALQTYHLSANENFNLNVKARTDGSKFPELVLERALDREHRAVHHLVLTAEDGGSPPRSSKTRIAVQVLDANDNHPVFDKSSYQARLVENSPSGTLVIKLNATDVDEGPNGEVRYSLGSHNSEALRRIFSIDDQTGEIRVQGNLDFEEASVYEIEVEAKDMGSPTMEEHCSVTVEVTDVNDNPPEVVLTSFSSCLSEDAPPGTVVAVIHVKDRDSGEHGKVQCHLPRSLPFKLRKDFEHQYSLLTSQELDRESVFQYNVTISASDLGIPSLSRYTVLSITVADINDNTPQFERASYDVVLKENNQVGEILVTVSATDPDLDQNSRLSYSVLSSPGKGPATDPSSYISINPTSGQVSAKLPFDYEQTTYFQFQVEVSDGGSPALSSRTVVHVFVTDQNDNAPGIQFPLTGKDSIVQLRIPRSTSPQALITKITAVDLDSGRNAWLSYHLMQATDPRLFEVALRSGEIRTTRALQEQDAATQELFLVVKDSGEPPMSTSVTVLVLLEENAPEAFLGLTAHAAESESVPSLTLYLIISLATISALSLVALVGLGVRCVRRDARAAVGCCVKADTLRVPPNTLLGHVQPSLGDATIDVQVTATAPPAPGYRSCFSPVSDISEFMFMKPSVSLGNGSGNSPPDRSCSTEVSSLNVPGQCPQLTPPCDLQRVWLGPCVPKAPDAL</sequence>
<dbReference type="PRINTS" id="PR00205">
    <property type="entry name" value="CADHERIN"/>
</dbReference>
<dbReference type="GO" id="GO:0005886">
    <property type="term" value="C:plasma membrane"/>
    <property type="evidence" value="ECO:0007669"/>
    <property type="project" value="UniProtKB-SubCell"/>
</dbReference>
<feature type="domain" description="Cadherin" evidence="16">
    <location>
        <begin position="1203"/>
        <end position="1322"/>
    </location>
</feature>
<dbReference type="Pfam" id="PF16492">
    <property type="entry name" value="Cadherin_C_2"/>
    <property type="match status" value="2"/>
</dbReference>
<feature type="domain" description="Cadherin" evidence="16">
    <location>
        <begin position="205"/>
        <end position="312"/>
    </location>
</feature>
<dbReference type="Gene3D" id="2.60.40.60">
    <property type="entry name" value="Cadherins"/>
    <property type="match status" value="18"/>
</dbReference>
<evidence type="ECO:0000256" key="10">
    <source>
        <dbReference type="ARBA" id="ARBA00023136"/>
    </source>
</evidence>